<keyword evidence="1" id="KW-1133">Transmembrane helix</keyword>
<keyword evidence="1" id="KW-0472">Membrane</keyword>
<gene>
    <name evidence="2" type="ORF">RHSIM_Rhsim05G0125000</name>
</gene>
<protein>
    <submittedName>
        <fullName evidence="2">Uncharacterized protein</fullName>
    </submittedName>
</protein>
<dbReference type="PANTHER" id="PTHR13285:SF18">
    <property type="entry name" value="PROTEIN-CYSTEINE N-PALMITOYLTRANSFERASE RASP"/>
    <property type="match status" value="1"/>
</dbReference>
<feature type="transmembrane region" description="Helical" evidence="1">
    <location>
        <begin position="90"/>
        <end position="111"/>
    </location>
</feature>
<comment type="caution">
    <text evidence="2">The sequence shown here is derived from an EMBL/GenBank/DDBJ whole genome shotgun (WGS) entry which is preliminary data.</text>
</comment>
<reference evidence="2" key="1">
    <citation type="submission" date="2019-11" db="EMBL/GenBank/DDBJ databases">
        <authorList>
            <person name="Liu Y."/>
            <person name="Hou J."/>
            <person name="Li T.-Q."/>
            <person name="Guan C.-H."/>
            <person name="Wu X."/>
            <person name="Wu H.-Z."/>
            <person name="Ling F."/>
            <person name="Zhang R."/>
            <person name="Shi X.-G."/>
            <person name="Ren J.-P."/>
            <person name="Chen E.-F."/>
            <person name="Sun J.-M."/>
        </authorList>
    </citation>
    <scope>NUCLEOTIDE SEQUENCE</scope>
    <source>
        <strain evidence="2">Adult_tree_wgs_1</strain>
        <tissue evidence="2">Leaves</tissue>
    </source>
</reference>
<proteinExistence type="predicted"/>
<feature type="transmembrane region" description="Helical" evidence="1">
    <location>
        <begin position="18"/>
        <end position="37"/>
    </location>
</feature>
<dbReference type="AlphaFoldDB" id="A0A834H312"/>
<organism evidence="2 3">
    <name type="scientific">Rhododendron simsii</name>
    <name type="common">Sims's rhododendron</name>
    <dbReference type="NCBI Taxonomy" id="118357"/>
    <lineage>
        <taxon>Eukaryota</taxon>
        <taxon>Viridiplantae</taxon>
        <taxon>Streptophyta</taxon>
        <taxon>Embryophyta</taxon>
        <taxon>Tracheophyta</taxon>
        <taxon>Spermatophyta</taxon>
        <taxon>Magnoliopsida</taxon>
        <taxon>eudicotyledons</taxon>
        <taxon>Gunneridae</taxon>
        <taxon>Pentapetalae</taxon>
        <taxon>asterids</taxon>
        <taxon>Ericales</taxon>
        <taxon>Ericaceae</taxon>
        <taxon>Ericoideae</taxon>
        <taxon>Rhodoreae</taxon>
        <taxon>Rhododendron</taxon>
    </lineage>
</organism>
<feature type="transmembrane region" description="Helical" evidence="1">
    <location>
        <begin position="190"/>
        <end position="207"/>
    </location>
</feature>
<evidence type="ECO:0000313" key="3">
    <source>
        <dbReference type="Proteomes" id="UP000626092"/>
    </source>
</evidence>
<feature type="transmembrane region" description="Helical" evidence="1">
    <location>
        <begin position="43"/>
        <end position="69"/>
    </location>
</feature>
<dbReference type="GO" id="GO:0005783">
    <property type="term" value="C:endoplasmic reticulum"/>
    <property type="evidence" value="ECO:0007669"/>
    <property type="project" value="TreeGrafter"/>
</dbReference>
<dbReference type="GO" id="GO:0016746">
    <property type="term" value="F:acyltransferase activity"/>
    <property type="evidence" value="ECO:0007669"/>
    <property type="project" value="TreeGrafter"/>
</dbReference>
<sequence length="214" mass="25272">MTDLCFCRYLERKSTSHLYFGVSTYLFLYVIVFFRVIDSPVLGSIGLIWTTSGVPLYGIFALILISFGYDYHWARCNSWLDQKVLVSLQLLNCSLAIIWTNIFFCMNFYFPQERNLQNNNFSLAVYLYYLVYAPLYIAGPVLSFNSYASQVLNFMWLKFFLIWRYFRFWSLVWTYHFKSTGHDCFGVKKLLLWASLTCVFFVPEMIVKSVATSF</sequence>
<keyword evidence="1" id="KW-0812">Transmembrane</keyword>
<keyword evidence="3" id="KW-1185">Reference proteome</keyword>
<accession>A0A834H312</accession>
<dbReference type="InterPro" id="IPR051085">
    <property type="entry name" value="MB_O-acyltransferase"/>
</dbReference>
<dbReference type="PANTHER" id="PTHR13285">
    <property type="entry name" value="ACYLTRANSFERASE"/>
    <property type="match status" value="1"/>
</dbReference>
<dbReference type="OrthoDB" id="420606at2759"/>
<feature type="transmembrane region" description="Helical" evidence="1">
    <location>
        <begin position="123"/>
        <end position="144"/>
    </location>
</feature>
<evidence type="ECO:0000313" key="2">
    <source>
        <dbReference type="EMBL" id="KAF7143856.1"/>
    </source>
</evidence>
<evidence type="ECO:0000256" key="1">
    <source>
        <dbReference type="SAM" id="Phobius"/>
    </source>
</evidence>
<name>A0A834H312_RHOSS</name>
<dbReference type="Proteomes" id="UP000626092">
    <property type="component" value="Unassembled WGS sequence"/>
</dbReference>
<dbReference type="EMBL" id="WJXA01000005">
    <property type="protein sequence ID" value="KAF7143856.1"/>
    <property type="molecule type" value="Genomic_DNA"/>
</dbReference>